<dbReference type="Proteomes" id="UP000268059">
    <property type="component" value="Chromosome"/>
</dbReference>
<organism evidence="1 2">
    <name type="scientific">Intestinibaculum porci</name>
    <dbReference type="NCBI Taxonomy" id="2487118"/>
    <lineage>
        <taxon>Bacteria</taxon>
        <taxon>Bacillati</taxon>
        <taxon>Bacillota</taxon>
        <taxon>Erysipelotrichia</taxon>
        <taxon>Erysipelotrichales</taxon>
        <taxon>Erysipelotrichaceae</taxon>
        <taxon>Intestinibaculum</taxon>
    </lineage>
</organism>
<sequence>MRFLTARMITFLYYELVIKLFQFAVYELKVNYTLCGSTASDELVIGFAKTFGIEEHDRLYSQMFSFYIITFDDDLLCTCFEKSL</sequence>
<dbReference type="InParanoid" id="A0A3G9JIT0"/>
<name>A0A3G9JIT0_9FIRM</name>
<dbReference type="KEGG" id="ebm:SG0102_07750"/>
<accession>A0A3G9JIT0</accession>
<dbReference type="EMBL" id="AP019309">
    <property type="protein sequence ID" value="BBH25841.1"/>
    <property type="molecule type" value="Genomic_DNA"/>
</dbReference>
<evidence type="ECO:0000313" key="1">
    <source>
        <dbReference type="EMBL" id="BBH25841.1"/>
    </source>
</evidence>
<dbReference type="AlphaFoldDB" id="A0A3G9JIT0"/>
<keyword evidence="2" id="KW-1185">Reference proteome</keyword>
<proteinExistence type="predicted"/>
<reference evidence="1 2" key="1">
    <citation type="submission" date="2018-11" db="EMBL/GenBank/DDBJ databases">
        <title>Novel Erysipelotrichaceae bacterium isolated from small intestine of a swine.</title>
        <authorList>
            <person name="Kim J.S."/>
            <person name="Choe H."/>
            <person name="Lee Y.R."/>
            <person name="Kim K.M."/>
            <person name="Park D.S."/>
        </authorList>
    </citation>
    <scope>NUCLEOTIDE SEQUENCE [LARGE SCALE GENOMIC DNA]</scope>
    <source>
        <strain evidence="1 2">SG0102</strain>
    </source>
</reference>
<protein>
    <submittedName>
        <fullName evidence="1">Uncharacterized protein</fullName>
    </submittedName>
</protein>
<evidence type="ECO:0000313" key="2">
    <source>
        <dbReference type="Proteomes" id="UP000268059"/>
    </source>
</evidence>
<gene>
    <name evidence="1" type="ORF">SG0102_07750</name>
</gene>